<dbReference type="RefSeq" id="WP_066614890.1">
    <property type="nucleotide sequence ID" value="NZ_LQQU01000060.1"/>
</dbReference>
<evidence type="ECO:0000259" key="3">
    <source>
        <dbReference type="PROSITE" id="PS51462"/>
    </source>
</evidence>
<protein>
    <submittedName>
        <fullName evidence="4">NUDIX hydrolase</fullName>
    </submittedName>
</protein>
<name>A0A165EK54_9NEIS</name>
<comment type="cofactor">
    <cofactor evidence="1">
        <name>Mg(2+)</name>
        <dbReference type="ChEBI" id="CHEBI:18420"/>
    </cofactor>
</comment>
<dbReference type="SUPFAM" id="SSF55811">
    <property type="entry name" value="Nudix"/>
    <property type="match status" value="1"/>
</dbReference>
<dbReference type="PROSITE" id="PS51462">
    <property type="entry name" value="NUDIX"/>
    <property type="match status" value="1"/>
</dbReference>
<evidence type="ECO:0000256" key="2">
    <source>
        <dbReference type="ARBA" id="ARBA00022801"/>
    </source>
</evidence>
<dbReference type="InterPro" id="IPR020476">
    <property type="entry name" value="Nudix_hydrolase"/>
</dbReference>
<dbReference type="Gene3D" id="3.90.79.10">
    <property type="entry name" value="Nucleoside Triphosphate Pyrophosphohydrolase"/>
    <property type="match status" value="1"/>
</dbReference>
<comment type="caution">
    <text evidence="4">The sequence shown here is derived from an EMBL/GenBank/DDBJ whole genome shotgun (WGS) entry which is preliminary data.</text>
</comment>
<dbReference type="STRING" id="1452487.AVW16_03865"/>
<evidence type="ECO:0000313" key="5">
    <source>
        <dbReference type="Proteomes" id="UP000076625"/>
    </source>
</evidence>
<feature type="domain" description="Nudix hydrolase" evidence="3">
    <location>
        <begin position="6"/>
        <end position="134"/>
    </location>
</feature>
<dbReference type="InterPro" id="IPR000086">
    <property type="entry name" value="NUDIX_hydrolase_dom"/>
</dbReference>
<evidence type="ECO:0000256" key="1">
    <source>
        <dbReference type="ARBA" id="ARBA00001946"/>
    </source>
</evidence>
<keyword evidence="5" id="KW-1185">Reference proteome</keyword>
<sequence length="134" mass="14813">MAFDDRFRLSAHAVIVDAAGRVLQLKANYGDFGWGLPGGALEPGETIHEALVRECREELGVDVVVHRLTGVYYHAAYASQAFIFHCALPEGATIALGDEHSAWRYFALSELSAVQRRRVDDCLNYDGAVRSARF</sequence>
<organism evidence="4 5">
    <name type="scientific">Crenobacter luteus</name>
    <dbReference type="NCBI Taxonomy" id="1452487"/>
    <lineage>
        <taxon>Bacteria</taxon>
        <taxon>Pseudomonadati</taxon>
        <taxon>Pseudomonadota</taxon>
        <taxon>Betaproteobacteria</taxon>
        <taxon>Neisseriales</taxon>
        <taxon>Neisseriaceae</taxon>
        <taxon>Crenobacter</taxon>
    </lineage>
</organism>
<dbReference type="Pfam" id="PF00293">
    <property type="entry name" value="NUDIX"/>
    <property type="match status" value="1"/>
</dbReference>
<dbReference type="PANTHER" id="PTHR43046:SF2">
    <property type="entry name" value="8-OXO-DGTP DIPHOSPHATASE-RELATED"/>
    <property type="match status" value="1"/>
</dbReference>
<proteinExistence type="predicted"/>
<evidence type="ECO:0000313" key="4">
    <source>
        <dbReference type="EMBL" id="KZE24964.1"/>
    </source>
</evidence>
<dbReference type="OrthoDB" id="9804442at2"/>
<dbReference type="PANTHER" id="PTHR43046">
    <property type="entry name" value="GDP-MANNOSE MANNOSYL HYDROLASE"/>
    <property type="match status" value="1"/>
</dbReference>
<dbReference type="PRINTS" id="PR00502">
    <property type="entry name" value="NUDIXFAMILY"/>
</dbReference>
<gene>
    <name evidence="4" type="ORF">AVW16_03865</name>
</gene>
<dbReference type="GO" id="GO:0016787">
    <property type="term" value="F:hydrolase activity"/>
    <property type="evidence" value="ECO:0007669"/>
    <property type="project" value="UniProtKB-KW"/>
</dbReference>
<dbReference type="InterPro" id="IPR015797">
    <property type="entry name" value="NUDIX_hydrolase-like_dom_sf"/>
</dbReference>
<dbReference type="Proteomes" id="UP000076625">
    <property type="component" value="Unassembled WGS sequence"/>
</dbReference>
<keyword evidence="2 4" id="KW-0378">Hydrolase</keyword>
<accession>A0A165EK54</accession>
<dbReference type="AlphaFoldDB" id="A0A165EK54"/>
<dbReference type="EMBL" id="LQQU01000060">
    <property type="protein sequence ID" value="KZE24964.1"/>
    <property type="molecule type" value="Genomic_DNA"/>
</dbReference>
<reference evidence="5" key="1">
    <citation type="submission" date="2016-01" db="EMBL/GenBank/DDBJ databases">
        <title>Draft genome of Chromobacterium sp. F49.</title>
        <authorList>
            <person name="Hong K.W."/>
        </authorList>
    </citation>
    <scope>NUCLEOTIDE SEQUENCE [LARGE SCALE GENOMIC DNA]</scope>
    <source>
        <strain evidence="5">CN10</strain>
    </source>
</reference>